<dbReference type="EMBL" id="CM042018">
    <property type="protein sequence ID" value="KAI3828220.1"/>
    <property type="molecule type" value="Genomic_DNA"/>
</dbReference>
<keyword evidence="2" id="KW-1185">Reference proteome</keyword>
<organism evidence="1 2">
    <name type="scientific">Smallanthus sonchifolius</name>
    <dbReference type="NCBI Taxonomy" id="185202"/>
    <lineage>
        <taxon>Eukaryota</taxon>
        <taxon>Viridiplantae</taxon>
        <taxon>Streptophyta</taxon>
        <taxon>Embryophyta</taxon>
        <taxon>Tracheophyta</taxon>
        <taxon>Spermatophyta</taxon>
        <taxon>Magnoliopsida</taxon>
        <taxon>eudicotyledons</taxon>
        <taxon>Gunneridae</taxon>
        <taxon>Pentapetalae</taxon>
        <taxon>asterids</taxon>
        <taxon>campanulids</taxon>
        <taxon>Asterales</taxon>
        <taxon>Asteraceae</taxon>
        <taxon>Asteroideae</taxon>
        <taxon>Heliantheae alliance</taxon>
        <taxon>Millerieae</taxon>
        <taxon>Smallanthus</taxon>
    </lineage>
</organism>
<dbReference type="Proteomes" id="UP001056120">
    <property type="component" value="Linkage Group LG01"/>
</dbReference>
<evidence type="ECO:0000313" key="2">
    <source>
        <dbReference type="Proteomes" id="UP001056120"/>
    </source>
</evidence>
<proteinExistence type="predicted"/>
<comment type="caution">
    <text evidence="1">The sequence shown here is derived from an EMBL/GenBank/DDBJ whole genome shotgun (WGS) entry which is preliminary data.</text>
</comment>
<name>A0ACB9K7N7_9ASTR</name>
<protein>
    <submittedName>
        <fullName evidence="1">Uncharacterized protein</fullName>
    </submittedName>
</protein>
<reference evidence="2" key="1">
    <citation type="journal article" date="2022" name="Mol. Ecol. Resour.">
        <title>The genomes of chicory, endive, great burdock and yacon provide insights into Asteraceae palaeo-polyploidization history and plant inulin production.</title>
        <authorList>
            <person name="Fan W."/>
            <person name="Wang S."/>
            <person name="Wang H."/>
            <person name="Wang A."/>
            <person name="Jiang F."/>
            <person name="Liu H."/>
            <person name="Zhao H."/>
            <person name="Xu D."/>
            <person name="Zhang Y."/>
        </authorList>
    </citation>
    <scope>NUCLEOTIDE SEQUENCE [LARGE SCALE GENOMIC DNA]</scope>
    <source>
        <strain evidence="2">cv. Yunnan</strain>
    </source>
</reference>
<reference evidence="1 2" key="2">
    <citation type="journal article" date="2022" name="Mol. Ecol. Resour.">
        <title>The genomes of chicory, endive, great burdock and yacon provide insights into Asteraceae paleo-polyploidization history and plant inulin production.</title>
        <authorList>
            <person name="Fan W."/>
            <person name="Wang S."/>
            <person name="Wang H."/>
            <person name="Wang A."/>
            <person name="Jiang F."/>
            <person name="Liu H."/>
            <person name="Zhao H."/>
            <person name="Xu D."/>
            <person name="Zhang Y."/>
        </authorList>
    </citation>
    <scope>NUCLEOTIDE SEQUENCE [LARGE SCALE GENOMIC DNA]</scope>
    <source>
        <strain evidence="2">cv. Yunnan</strain>
        <tissue evidence="1">Leaves</tissue>
    </source>
</reference>
<sequence length="132" mass="15171">MHTGITFWLDAMDMRQQCILAKRSVDRRNTIVYKQTSNDLQTLREVLIWLRSLGGSVTLADSSTSSAATTAVTDSPVCDVRTVQRQRTRMYSNLRGALSFDNMDVYEFPESDDAVRRSRWMWRLISDLVGCR</sequence>
<evidence type="ECO:0000313" key="1">
    <source>
        <dbReference type="EMBL" id="KAI3828220.1"/>
    </source>
</evidence>
<accession>A0ACB9K7N7</accession>
<gene>
    <name evidence="1" type="ORF">L1987_02317</name>
</gene>